<dbReference type="AlphaFoldDB" id="A0A1X7DTB8"/>
<evidence type="ECO:0000259" key="3">
    <source>
        <dbReference type="Pfam" id="PF13192"/>
    </source>
</evidence>
<dbReference type="Proteomes" id="UP000192936">
    <property type="component" value="Unassembled WGS sequence"/>
</dbReference>
<evidence type="ECO:0000256" key="2">
    <source>
        <dbReference type="PIRSR" id="PIRSR037031-51"/>
    </source>
</evidence>
<dbReference type="Gene3D" id="3.40.30.10">
    <property type="entry name" value="Glutaredoxin"/>
    <property type="match status" value="1"/>
</dbReference>
<dbReference type="PANTHER" id="PTHR36450">
    <property type="entry name" value="THIOREDOXIN"/>
    <property type="match status" value="1"/>
</dbReference>
<dbReference type="PANTHER" id="PTHR36450:SF1">
    <property type="entry name" value="THIOREDOXIN"/>
    <property type="match status" value="1"/>
</dbReference>
<dbReference type="SUPFAM" id="SSF52833">
    <property type="entry name" value="Thioredoxin-like"/>
    <property type="match status" value="1"/>
</dbReference>
<dbReference type="NCBIfam" id="TIGR00412">
    <property type="entry name" value="redox_disulf_2"/>
    <property type="match status" value="1"/>
</dbReference>
<feature type="active site" description="Nucleophile" evidence="1">
    <location>
        <position position="13"/>
    </location>
</feature>
<dbReference type="RefSeq" id="WP_085082736.1">
    <property type="nucleotide sequence ID" value="NZ_FXAK01000001.1"/>
</dbReference>
<evidence type="ECO:0000313" key="4">
    <source>
        <dbReference type="EMBL" id="SMF21005.1"/>
    </source>
</evidence>
<evidence type="ECO:0000256" key="1">
    <source>
        <dbReference type="PIRSR" id="PIRSR037031-50"/>
    </source>
</evidence>
<gene>
    <name evidence="4" type="ORF">SAMN02982917_0946</name>
</gene>
<feature type="domain" description="Thioredoxin-like fold" evidence="3">
    <location>
        <begin position="1"/>
        <end position="76"/>
    </location>
</feature>
<sequence>MHVKVLGPDCARCKRLEELTREAAQEAGIPVEIEHLTDPTRFIDYSVITTPGLVVEEQVKMSGRLPRREEIVAWLKEAAGGQ</sequence>
<dbReference type="InterPro" id="IPR036249">
    <property type="entry name" value="Thioredoxin-like_sf"/>
</dbReference>
<keyword evidence="2" id="KW-0676">Redox-active center</keyword>
<keyword evidence="2" id="KW-1015">Disulfide bond</keyword>
<proteinExistence type="predicted"/>
<dbReference type="EMBL" id="FXAK01000001">
    <property type="protein sequence ID" value="SMF21005.1"/>
    <property type="molecule type" value="Genomic_DNA"/>
</dbReference>
<dbReference type="PIRSF" id="PIRSF037031">
    <property type="entry name" value="Redox_disulphide_2"/>
    <property type="match status" value="1"/>
</dbReference>
<feature type="disulfide bond" description="Redox-active" evidence="2">
    <location>
        <begin position="10"/>
        <end position="13"/>
    </location>
</feature>
<reference evidence="4 5" key="1">
    <citation type="submission" date="2017-04" db="EMBL/GenBank/DDBJ databases">
        <authorList>
            <person name="Afonso C.L."/>
            <person name="Miller P.J."/>
            <person name="Scott M.A."/>
            <person name="Spackman E."/>
            <person name="Goraichik I."/>
            <person name="Dimitrov K.M."/>
            <person name="Suarez D.L."/>
            <person name="Swayne D.E."/>
        </authorList>
    </citation>
    <scope>NUCLEOTIDE SEQUENCE [LARGE SCALE GENOMIC DNA]</scope>
    <source>
        <strain evidence="4 5">A2P</strain>
    </source>
</reference>
<feature type="active site" description="Nucleophile" evidence="1">
    <location>
        <position position="10"/>
    </location>
</feature>
<accession>A0A1X7DTB8</accession>
<name>A0A1X7DTB8_9PROT</name>
<dbReference type="Pfam" id="PF13192">
    <property type="entry name" value="Thioredoxin_3"/>
    <property type="match status" value="1"/>
</dbReference>
<dbReference type="OrthoDB" id="9800630at2"/>
<dbReference type="InterPro" id="IPR012336">
    <property type="entry name" value="Thioredoxin-like_fold"/>
</dbReference>
<evidence type="ECO:0000313" key="5">
    <source>
        <dbReference type="Proteomes" id="UP000192936"/>
    </source>
</evidence>
<organism evidence="4 5">
    <name type="scientific">Azospirillum oryzae</name>
    <dbReference type="NCBI Taxonomy" id="286727"/>
    <lineage>
        <taxon>Bacteria</taxon>
        <taxon>Pseudomonadati</taxon>
        <taxon>Pseudomonadota</taxon>
        <taxon>Alphaproteobacteria</taxon>
        <taxon>Rhodospirillales</taxon>
        <taxon>Azospirillaceae</taxon>
        <taxon>Azospirillum</taxon>
    </lineage>
</organism>
<protein>
    <submittedName>
        <fullName evidence="4">Small redox-active disulfide protein 2</fullName>
    </submittedName>
</protein>
<dbReference type="InterPro" id="IPR005243">
    <property type="entry name" value="THIRX-like_proc"/>
</dbReference>
<dbReference type="STRING" id="286727.SAMN02982917_0946"/>